<comment type="caution">
    <text evidence="2">The sequence shown here is derived from an EMBL/GenBank/DDBJ whole genome shotgun (WGS) entry which is preliminary data.</text>
</comment>
<evidence type="ECO:0000256" key="1">
    <source>
        <dbReference type="SAM" id="MobiDB-lite"/>
    </source>
</evidence>
<keyword evidence="3" id="KW-1185">Reference proteome</keyword>
<protein>
    <submittedName>
        <fullName evidence="2">Uncharacterized protein</fullName>
    </submittedName>
</protein>
<name>A0A8S1HGH1_9PELO</name>
<dbReference type="AlphaFoldDB" id="A0A8S1HGH1"/>
<reference evidence="2" key="1">
    <citation type="submission" date="2020-10" db="EMBL/GenBank/DDBJ databases">
        <authorList>
            <person name="Kikuchi T."/>
        </authorList>
    </citation>
    <scope>NUCLEOTIDE SEQUENCE</scope>
    <source>
        <strain evidence="2">NKZ352</strain>
    </source>
</reference>
<feature type="compositionally biased region" description="Basic and acidic residues" evidence="1">
    <location>
        <begin position="1"/>
        <end position="11"/>
    </location>
</feature>
<evidence type="ECO:0000313" key="3">
    <source>
        <dbReference type="Proteomes" id="UP000835052"/>
    </source>
</evidence>
<gene>
    <name evidence="2" type="ORF">CAUJ_LOCUS11562</name>
</gene>
<accession>A0A8S1HGH1</accession>
<feature type="region of interest" description="Disordered" evidence="1">
    <location>
        <begin position="1"/>
        <end position="22"/>
    </location>
</feature>
<sequence>MRTNSKRDRGSQRRFATQRNSGMSLCNRQSSLDAIQLVGCNKNNWRVEKVGRVAASEKRKKKKKREDDKDVADVVLDDVVRQ</sequence>
<proteinExistence type="predicted"/>
<evidence type="ECO:0000313" key="2">
    <source>
        <dbReference type="EMBL" id="CAD6195643.1"/>
    </source>
</evidence>
<dbReference type="Proteomes" id="UP000835052">
    <property type="component" value="Unassembled WGS sequence"/>
</dbReference>
<dbReference type="EMBL" id="CAJGYM010000058">
    <property type="protein sequence ID" value="CAD6195643.1"/>
    <property type="molecule type" value="Genomic_DNA"/>
</dbReference>
<organism evidence="2 3">
    <name type="scientific">Caenorhabditis auriculariae</name>
    <dbReference type="NCBI Taxonomy" id="2777116"/>
    <lineage>
        <taxon>Eukaryota</taxon>
        <taxon>Metazoa</taxon>
        <taxon>Ecdysozoa</taxon>
        <taxon>Nematoda</taxon>
        <taxon>Chromadorea</taxon>
        <taxon>Rhabditida</taxon>
        <taxon>Rhabditina</taxon>
        <taxon>Rhabditomorpha</taxon>
        <taxon>Rhabditoidea</taxon>
        <taxon>Rhabditidae</taxon>
        <taxon>Peloderinae</taxon>
        <taxon>Caenorhabditis</taxon>
    </lineage>
</organism>